<sequence length="197" mass="21845">MNAVRSYFASTVAFLVVAIGWWAADAEICCNSSTVANGGGDVVASCQNKNRTFHTIEAYGGGTCDNDQKAAPVRKCCPLGQSYHKKLKVCLRAGVDGDKQMWRIMFGLRDAQKVPIAGMAGYSYEGLRCDYQNELVDVWSNDPKPLEALFYEPHCYDLTTYGNMVRLECQVNSHCRQSTTCVRRCCKGDRMIVDGPK</sequence>
<evidence type="ECO:0000256" key="1">
    <source>
        <dbReference type="SAM" id="SignalP"/>
    </source>
</evidence>
<feature type="signal peptide" evidence="1">
    <location>
        <begin position="1"/>
        <end position="26"/>
    </location>
</feature>
<comment type="caution">
    <text evidence="2">The sequence shown here is derived from an EMBL/GenBank/DDBJ whole genome shotgun (WGS) entry which is preliminary data.</text>
</comment>
<name>A0AAV0WK54_9HEMI</name>
<evidence type="ECO:0000313" key="3">
    <source>
        <dbReference type="Proteomes" id="UP001160148"/>
    </source>
</evidence>
<dbReference type="AlphaFoldDB" id="A0AAV0WK54"/>
<organism evidence="2 3">
    <name type="scientific">Macrosiphum euphorbiae</name>
    <name type="common">potato aphid</name>
    <dbReference type="NCBI Taxonomy" id="13131"/>
    <lineage>
        <taxon>Eukaryota</taxon>
        <taxon>Metazoa</taxon>
        <taxon>Ecdysozoa</taxon>
        <taxon>Arthropoda</taxon>
        <taxon>Hexapoda</taxon>
        <taxon>Insecta</taxon>
        <taxon>Pterygota</taxon>
        <taxon>Neoptera</taxon>
        <taxon>Paraneoptera</taxon>
        <taxon>Hemiptera</taxon>
        <taxon>Sternorrhyncha</taxon>
        <taxon>Aphidomorpha</taxon>
        <taxon>Aphidoidea</taxon>
        <taxon>Aphididae</taxon>
        <taxon>Macrosiphini</taxon>
        <taxon>Macrosiphum</taxon>
    </lineage>
</organism>
<proteinExistence type="predicted"/>
<protein>
    <recommendedName>
        <fullName evidence="4">Secreted protein</fullName>
    </recommendedName>
</protein>
<dbReference type="Proteomes" id="UP001160148">
    <property type="component" value="Unassembled WGS sequence"/>
</dbReference>
<gene>
    <name evidence="2" type="ORF">MEUPH1_LOCUS11971</name>
</gene>
<reference evidence="2 3" key="1">
    <citation type="submission" date="2023-01" db="EMBL/GenBank/DDBJ databases">
        <authorList>
            <person name="Whitehead M."/>
        </authorList>
    </citation>
    <scope>NUCLEOTIDE SEQUENCE [LARGE SCALE GENOMIC DNA]</scope>
</reference>
<feature type="chain" id="PRO_5043897617" description="Secreted protein" evidence="1">
    <location>
        <begin position="27"/>
        <end position="197"/>
    </location>
</feature>
<evidence type="ECO:0008006" key="4">
    <source>
        <dbReference type="Google" id="ProtNLM"/>
    </source>
</evidence>
<evidence type="ECO:0000313" key="2">
    <source>
        <dbReference type="EMBL" id="CAI6356215.1"/>
    </source>
</evidence>
<dbReference type="EMBL" id="CARXXK010000002">
    <property type="protein sequence ID" value="CAI6356215.1"/>
    <property type="molecule type" value="Genomic_DNA"/>
</dbReference>
<keyword evidence="3" id="KW-1185">Reference proteome</keyword>
<keyword evidence="1" id="KW-0732">Signal</keyword>
<accession>A0AAV0WK54</accession>